<evidence type="ECO:0000313" key="2">
    <source>
        <dbReference type="EMBL" id="AKQ45555.1"/>
    </source>
</evidence>
<dbReference type="PATRIC" id="fig|1379910.4.peg.1680"/>
<organism evidence="2 3">
    <name type="scientific">Rufibacter radiotolerans</name>
    <dbReference type="NCBI Taxonomy" id="1379910"/>
    <lineage>
        <taxon>Bacteria</taxon>
        <taxon>Pseudomonadati</taxon>
        <taxon>Bacteroidota</taxon>
        <taxon>Cytophagia</taxon>
        <taxon>Cytophagales</taxon>
        <taxon>Hymenobacteraceae</taxon>
        <taxon>Rufibacter</taxon>
    </lineage>
</organism>
<keyword evidence="1" id="KW-0732">Signal</keyword>
<accession>A0A0H4VIE3</accession>
<proteinExistence type="predicted"/>
<evidence type="ECO:0000313" key="3">
    <source>
        <dbReference type="Proteomes" id="UP000036458"/>
    </source>
</evidence>
<gene>
    <name evidence="2" type="ORF">TH63_07690</name>
</gene>
<name>A0A0H4VIE3_9BACT</name>
<dbReference type="KEGG" id="ruf:TH63_07690"/>
<protein>
    <submittedName>
        <fullName evidence="2">Uncharacterized protein</fullName>
    </submittedName>
</protein>
<feature type="signal peptide" evidence="1">
    <location>
        <begin position="1"/>
        <end position="24"/>
    </location>
</feature>
<sequence>MPLFPSKSVFLLALGFTCATAAYAQTASAPQGLAAQMNLQTLSSKGSDANVQIFDNRYQGVKGSPYFLDLFVDGTVEIKSGNAGKSEVYKGVRLKYDAFSNALQAVLPASKDTLQFSTTPVISFSLEMPTTGQPLVFKRFKEAQTVDPNLRETFFAVLQESTDGKVALVKRIGKKKIDANFKGPYSSGQTYDEIVEDIQYYVVANGSMQKVKLNKKSIVEALPNQSEKLKSYIASQKLAMSSETDLVKVVTYYQSL</sequence>
<dbReference type="STRING" id="1379910.TH63_07690"/>
<dbReference type="EMBL" id="CP010777">
    <property type="protein sequence ID" value="AKQ45555.1"/>
    <property type="molecule type" value="Genomic_DNA"/>
</dbReference>
<dbReference type="AlphaFoldDB" id="A0A0H4VIE3"/>
<dbReference type="OrthoDB" id="934917at2"/>
<reference evidence="2 3" key="1">
    <citation type="submission" date="2015-01" db="EMBL/GenBank/DDBJ databases">
        <title>Rufibacter sp./DG31D/ whole genome sequencing.</title>
        <authorList>
            <person name="Kim M.K."/>
            <person name="Srinivasan S."/>
            <person name="Lee J.-J."/>
        </authorList>
    </citation>
    <scope>NUCLEOTIDE SEQUENCE [LARGE SCALE GENOMIC DNA]</scope>
    <source>
        <strain evidence="2 3">DG31D</strain>
    </source>
</reference>
<feature type="chain" id="PRO_5005210835" evidence="1">
    <location>
        <begin position="25"/>
        <end position="256"/>
    </location>
</feature>
<evidence type="ECO:0000256" key="1">
    <source>
        <dbReference type="SAM" id="SignalP"/>
    </source>
</evidence>
<dbReference type="Proteomes" id="UP000036458">
    <property type="component" value="Chromosome"/>
</dbReference>
<dbReference type="RefSeq" id="WP_048920438.1">
    <property type="nucleotide sequence ID" value="NZ_CP010777.1"/>
</dbReference>
<keyword evidence="3" id="KW-1185">Reference proteome</keyword>